<keyword evidence="2 6" id="KW-0728">SH3 domain</keyword>
<dbReference type="SUPFAM" id="SSF46966">
    <property type="entry name" value="Spectrin repeat"/>
    <property type="match status" value="2"/>
</dbReference>
<keyword evidence="3" id="KW-0963">Cytoplasm</keyword>
<proteinExistence type="predicted"/>
<dbReference type="InterPro" id="IPR001849">
    <property type="entry name" value="PH_domain"/>
</dbReference>
<dbReference type="SMART" id="SM00325">
    <property type="entry name" value="RhoGEF"/>
    <property type="match status" value="1"/>
</dbReference>
<dbReference type="PROSITE" id="PS50002">
    <property type="entry name" value="SH3"/>
    <property type="match status" value="1"/>
</dbReference>
<dbReference type="InterPro" id="IPR011993">
    <property type="entry name" value="PH-like_dom_sf"/>
</dbReference>
<dbReference type="GO" id="GO:0005085">
    <property type="term" value="F:guanyl-nucleotide exchange factor activity"/>
    <property type="evidence" value="ECO:0007669"/>
    <property type="project" value="UniProtKB-KW"/>
</dbReference>
<evidence type="ECO:0000313" key="11">
    <source>
        <dbReference type="EnsemblMetazoa" id="CLYHEMP023073.1"/>
    </source>
</evidence>
<reference evidence="11" key="1">
    <citation type="submission" date="2021-01" db="UniProtKB">
        <authorList>
            <consortium name="EnsemblMetazoa"/>
        </authorList>
    </citation>
    <scope>IDENTIFICATION</scope>
</reference>
<keyword evidence="4" id="KW-0597">Phosphoprotein</keyword>
<dbReference type="EnsemblMetazoa" id="CLYHEMT023073.1">
    <property type="protein sequence ID" value="CLYHEMP023073.1"/>
    <property type="gene ID" value="CLYHEMG023073"/>
</dbReference>
<dbReference type="GeneID" id="136802840"/>
<dbReference type="GO" id="GO:0005737">
    <property type="term" value="C:cytoplasm"/>
    <property type="evidence" value="ECO:0007669"/>
    <property type="project" value="UniProtKB-SubCell"/>
</dbReference>
<feature type="domain" description="PH" evidence="9">
    <location>
        <begin position="842"/>
        <end position="957"/>
    </location>
</feature>
<dbReference type="Pfam" id="PF00018">
    <property type="entry name" value="SH3_1"/>
    <property type="match status" value="1"/>
</dbReference>
<dbReference type="SUPFAM" id="SSF50044">
    <property type="entry name" value="SH3-domain"/>
    <property type="match status" value="1"/>
</dbReference>
<evidence type="ECO:0000256" key="1">
    <source>
        <dbReference type="ARBA" id="ARBA00004496"/>
    </source>
</evidence>
<dbReference type="SUPFAM" id="SSF48065">
    <property type="entry name" value="DBL homology domain (DH-domain)"/>
    <property type="match status" value="1"/>
</dbReference>
<evidence type="ECO:0000256" key="6">
    <source>
        <dbReference type="PROSITE-ProRule" id="PRU00192"/>
    </source>
</evidence>
<dbReference type="PROSITE" id="PS50010">
    <property type="entry name" value="DH_2"/>
    <property type="match status" value="1"/>
</dbReference>
<dbReference type="InterPro" id="IPR055251">
    <property type="entry name" value="SOS1_NGEF_PH"/>
</dbReference>
<dbReference type="PANTHER" id="PTHR22826">
    <property type="entry name" value="RHO GUANINE EXCHANGE FACTOR-RELATED"/>
    <property type="match status" value="1"/>
</dbReference>
<dbReference type="SMART" id="SM00233">
    <property type="entry name" value="PH"/>
    <property type="match status" value="1"/>
</dbReference>
<evidence type="ECO:0000256" key="4">
    <source>
        <dbReference type="ARBA" id="ARBA00022553"/>
    </source>
</evidence>
<keyword evidence="12" id="KW-1185">Reference proteome</keyword>
<feature type="compositionally biased region" description="Basic and acidic residues" evidence="7">
    <location>
        <begin position="30"/>
        <end position="46"/>
    </location>
</feature>
<dbReference type="OrthoDB" id="10004999at2759"/>
<dbReference type="Gene3D" id="1.20.900.10">
    <property type="entry name" value="Dbl homology (DH) domain"/>
    <property type="match status" value="1"/>
</dbReference>
<evidence type="ECO:0000259" key="10">
    <source>
        <dbReference type="PROSITE" id="PS50010"/>
    </source>
</evidence>
<sequence length="1185" mass="136559">MESEYLADPREDVVNSNTVDDNSNGLPQNGEKEQKNAIDEEKKEELDEKIRKTSDSIYSLKHTPVLSIAHILQQKYIYLNGCLDKEQHPILICSFNRSLGSLDQDDFKSTVNYFKEISSVLWERCKFLVIIDRQHGKWNSVKSILSNLQVFDADEIFKILLLKPQGFLQRHFGNSDVKQIKELSKHELVFLDNPTMLEDYVELACLPDEFGGFDSFNVNEWVEYTTAVERFQQTCIKIRNRVKEFRTLFGSRVPLCSVTEIEQQAKQQRQMVTDIQEDIKCASEIAETLAPIVDKPLSHSRKGPSALERYNSAQLKAYTECLSKYHDEIEALWQKQANFHEQSKELCGFEESFGQISIKLMQITSILDGRTDIGDSLSSANELMYELDDFELKRKEPYNEMMKLKEKGMQMVAFFGEFAKESVVVRCNEIKHLLKDFEIKLEARKQLLQVSLDVFTCLDQIEKWCQVGVELLASQPVEAFNQEEAAKKCYEDIQNFMKNKSGISMNRIRKLKELCQKLGNPSIDERCENSFKRIQEVTEMLEKREASLKKVALKPKRPVQRVEAIVINKDYDLQKEKGSQSPKIPQTPIITTPTGGVTKESIEVVVTDDIEKYKRNKTFRKSLRLSFKRPVSSPAQLQLAEYEEDPEHRKKIRFIVAELCETEIIYVKDLKEIIEGYFAMFDNPSFNVPEQFRSQKAVIFGNIDEIYIFHSEIFLEDLKACKDAPYMAGHCFLDKKEEFQFYATYCKNKPKSELLRNELHKTTFLQAIQKQLGHPLNLDSYLLKPVQRITKYKLLLTEMLKYVSKKNPAYSDILEALVCMKRVLRNVNDVMHSSGLTGFPKNLDEQGKLLLQDSFTVWEGKKSTTLKQLTKLGAKHRQVFLFEKCLIFSKKEVENGRDLGTYQYKGHIWTADIGVTESVRGDANRFEVWSKIVVYTLQANNTDMKTNWLSEIRKILMSQFEGAKETLTQKLSSDIYKSDDVKQQLRQKLKFLDPSLRASTPVLNLNPSDIGDRPRMNTFGECSPKKEKLRACTSESNLLDDNRSRSTDSLWSDSEFEDDAENAVIEETTNLPDDDANKTTSEEIFEEEVSPRTQGEIQFCSVADYEAMEETELSLKYGDKVSLIKEGDDGWWYCKSLETNQEGWAPSGYLEINALDVTDGRSKSPPIEPVKPSKPSPKKRLETAV</sequence>
<dbReference type="InterPro" id="IPR001452">
    <property type="entry name" value="SH3_domain"/>
</dbReference>
<feature type="region of interest" description="Disordered" evidence="7">
    <location>
        <begin position="1"/>
        <end position="46"/>
    </location>
</feature>
<evidence type="ECO:0000256" key="5">
    <source>
        <dbReference type="ARBA" id="ARBA00022658"/>
    </source>
</evidence>
<feature type="compositionally biased region" description="Pro residues" evidence="7">
    <location>
        <begin position="1166"/>
        <end position="1175"/>
    </location>
</feature>
<dbReference type="AlphaFoldDB" id="A0A7M5XKE8"/>
<dbReference type="PROSITE" id="PS50003">
    <property type="entry name" value="PH_DOMAIN"/>
    <property type="match status" value="1"/>
</dbReference>
<feature type="region of interest" description="Disordered" evidence="7">
    <location>
        <begin position="1157"/>
        <end position="1185"/>
    </location>
</feature>
<evidence type="ECO:0008006" key="13">
    <source>
        <dbReference type="Google" id="ProtNLM"/>
    </source>
</evidence>
<feature type="region of interest" description="Disordered" evidence="7">
    <location>
        <begin position="1066"/>
        <end position="1091"/>
    </location>
</feature>
<protein>
    <recommendedName>
        <fullName evidence="13">Guanine nucleotide exchange factor DBS</fullName>
    </recommendedName>
</protein>
<evidence type="ECO:0000259" key="8">
    <source>
        <dbReference type="PROSITE" id="PS50002"/>
    </source>
</evidence>
<dbReference type="InterPro" id="IPR036028">
    <property type="entry name" value="SH3-like_dom_sf"/>
</dbReference>
<feature type="region of interest" description="Disordered" evidence="7">
    <location>
        <begin position="1002"/>
        <end position="1021"/>
    </location>
</feature>
<dbReference type="Gene3D" id="1.20.58.60">
    <property type="match status" value="1"/>
</dbReference>
<evidence type="ECO:0000256" key="3">
    <source>
        <dbReference type="ARBA" id="ARBA00022490"/>
    </source>
</evidence>
<dbReference type="Pfam" id="PF00621">
    <property type="entry name" value="RhoGEF"/>
    <property type="match status" value="1"/>
</dbReference>
<dbReference type="Gene3D" id="2.30.30.40">
    <property type="entry name" value="SH3 Domains"/>
    <property type="match status" value="1"/>
</dbReference>
<dbReference type="CDD" id="cd00160">
    <property type="entry name" value="RhoGEF"/>
    <property type="match status" value="1"/>
</dbReference>
<feature type="compositionally biased region" description="Low complexity" evidence="7">
    <location>
        <begin position="14"/>
        <end position="24"/>
    </location>
</feature>
<dbReference type="InterPro" id="IPR036865">
    <property type="entry name" value="CRAL-TRIO_dom_sf"/>
</dbReference>
<name>A0A7M5XKE8_9CNID</name>
<dbReference type="CDD" id="cd11856">
    <property type="entry name" value="SH3_p47phox_like"/>
    <property type="match status" value="1"/>
</dbReference>
<organism evidence="11 12">
    <name type="scientific">Clytia hemisphaerica</name>
    <dbReference type="NCBI Taxonomy" id="252671"/>
    <lineage>
        <taxon>Eukaryota</taxon>
        <taxon>Metazoa</taxon>
        <taxon>Cnidaria</taxon>
        <taxon>Hydrozoa</taxon>
        <taxon>Hydroidolina</taxon>
        <taxon>Leptothecata</taxon>
        <taxon>Obeliida</taxon>
        <taxon>Clytiidae</taxon>
        <taxon>Clytia</taxon>
    </lineage>
</organism>
<evidence type="ECO:0000313" key="12">
    <source>
        <dbReference type="Proteomes" id="UP000594262"/>
    </source>
</evidence>
<dbReference type="PANTHER" id="PTHR22826:SF211">
    <property type="entry name" value="LD43457P"/>
    <property type="match status" value="1"/>
</dbReference>
<dbReference type="InterPro" id="IPR056466">
    <property type="entry name" value="Spectrin_DBS"/>
</dbReference>
<dbReference type="InterPro" id="IPR035899">
    <property type="entry name" value="DBL_dom_sf"/>
</dbReference>
<dbReference type="Gene3D" id="2.30.29.30">
    <property type="entry name" value="Pleckstrin-homology domain (PH domain)/Phosphotyrosine-binding domain (PTB)"/>
    <property type="match status" value="1"/>
</dbReference>
<dbReference type="SUPFAM" id="SSF50729">
    <property type="entry name" value="PH domain-like"/>
    <property type="match status" value="1"/>
</dbReference>
<feature type="domain" description="SH3" evidence="8">
    <location>
        <begin position="1094"/>
        <end position="1155"/>
    </location>
</feature>
<keyword evidence="5" id="KW-0344">Guanine-nucleotide releasing factor</keyword>
<evidence type="ECO:0000259" key="9">
    <source>
        <dbReference type="PROSITE" id="PS50003"/>
    </source>
</evidence>
<dbReference type="Pfam" id="PF23289">
    <property type="entry name" value="Spectrin_5"/>
    <property type="match status" value="1"/>
</dbReference>
<feature type="domain" description="DH" evidence="10">
    <location>
        <begin position="651"/>
        <end position="830"/>
    </location>
</feature>
<dbReference type="InterPro" id="IPR018159">
    <property type="entry name" value="Spectrin/alpha-actinin"/>
</dbReference>
<dbReference type="SMART" id="SM00326">
    <property type="entry name" value="SH3"/>
    <property type="match status" value="1"/>
</dbReference>
<dbReference type="CDD" id="cd00176">
    <property type="entry name" value="SPEC"/>
    <property type="match status" value="1"/>
</dbReference>
<evidence type="ECO:0000256" key="2">
    <source>
        <dbReference type="ARBA" id="ARBA00022443"/>
    </source>
</evidence>
<dbReference type="RefSeq" id="XP_066915700.1">
    <property type="nucleotide sequence ID" value="XM_067059599.1"/>
</dbReference>
<dbReference type="Pfam" id="PF22697">
    <property type="entry name" value="SOS1_NGEF_PH"/>
    <property type="match status" value="1"/>
</dbReference>
<dbReference type="SUPFAM" id="SSF52087">
    <property type="entry name" value="CRAL/TRIO domain"/>
    <property type="match status" value="1"/>
</dbReference>
<comment type="subcellular location">
    <subcellularLocation>
        <location evidence="1">Cytoplasm</location>
    </subcellularLocation>
</comment>
<evidence type="ECO:0000256" key="7">
    <source>
        <dbReference type="SAM" id="MobiDB-lite"/>
    </source>
</evidence>
<dbReference type="InterPro" id="IPR000219">
    <property type="entry name" value="DH_dom"/>
</dbReference>
<dbReference type="InterPro" id="IPR051336">
    <property type="entry name" value="RhoGEF_Guanine_NuclExch_SF"/>
</dbReference>
<accession>A0A7M5XKE8</accession>
<dbReference type="Proteomes" id="UP000594262">
    <property type="component" value="Unplaced"/>
</dbReference>